<reference evidence="2" key="1">
    <citation type="submission" date="2014-03" db="EMBL/GenBank/DDBJ databases">
        <authorList>
            <person name="Aksoy S."/>
            <person name="Warren W."/>
            <person name="Wilson R.K."/>
        </authorList>
    </citation>
    <scope>NUCLEOTIDE SEQUENCE [LARGE SCALE GENOMIC DNA]</scope>
    <source>
        <strain evidence="2">IAEA</strain>
    </source>
</reference>
<organism evidence="1 2">
    <name type="scientific">Glossina brevipalpis</name>
    <dbReference type="NCBI Taxonomy" id="37001"/>
    <lineage>
        <taxon>Eukaryota</taxon>
        <taxon>Metazoa</taxon>
        <taxon>Ecdysozoa</taxon>
        <taxon>Arthropoda</taxon>
        <taxon>Hexapoda</taxon>
        <taxon>Insecta</taxon>
        <taxon>Pterygota</taxon>
        <taxon>Neoptera</taxon>
        <taxon>Endopterygota</taxon>
        <taxon>Diptera</taxon>
        <taxon>Brachycera</taxon>
        <taxon>Muscomorpha</taxon>
        <taxon>Hippoboscoidea</taxon>
        <taxon>Glossinidae</taxon>
        <taxon>Glossina</taxon>
    </lineage>
</organism>
<reference evidence="1" key="2">
    <citation type="submission" date="2020-05" db="UniProtKB">
        <authorList>
            <consortium name="EnsemblMetazoa"/>
        </authorList>
    </citation>
    <scope>IDENTIFICATION</scope>
    <source>
        <strain evidence="1">IAEA</strain>
    </source>
</reference>
<sequence>MKLSNLVKQITENLGGRESKEKSTLIYVLSHAGKKACDKTQLQIEIDAINQKLEFFEQQIIGTMERIRNVCNKVQDWSIRSQTYIIDLVFTMRKPQVKTITQELNETMVIPAAGVFVPEGMKMKISYASPVSYTL</sequence>
<keyword evidence="2" id="KW-1185">Reference proteome</keyword>
<dbReference type="AlphaFoldDB" id="A0A1A9WL57"/>
<evidence type="ECO:0000313" key="2">
    <source>
        <dbReference type="Proteomes" id="UP000091820"/>
    </source>
</evidence>
<dbReference type="VEuPathDB" id="VectorBase:GBRI023575"/>
<proteinExistence type="predicted"/>
<accession>A0A1A9WL57</accession>
<name>A0A1A9WL57_9MUSC</name>
<evidence type="ECO:0000313" key="1">
    <source>
        <dbReference type="EnsemblMetazoa" id="GBRI023575-PA"/>
    </source>
</evidence>
<dbReference type="EnsemblMetazoa" id="GBRI023575-RA">
    <property type="protein sequence ID" value="GBRI023575-PA"/>
    <property type="gene ID" value="GBRI023575"/>
</dbReference>
<dbReference type="Proteomes" id="UP000091820">
    <property type="component" value="Unassembled WGS sequence"/>
</dbReference>
<protein>
    <submittedName>
        <fullName evidence="1">Uncharacterized protein</fullName>
    </submittedName>
</protein>